<organism evidence="1 2">
    <name type="scientific">Hypoxylon rubiginosum</name>
    <dbReference type="NCBI Taxonomy" id="110542"/>
    <lineage>
        <taxon>Eukaryota</taxon>
        <taxon>Fungi</taxon>
        <taxon>Dikarya</taxon>
        <taxon>Ascomycota</taxon>
        <taxon>Pezizomycotina</taxon>
        <taxon>Sordariomycetes</taxon>
        <taxon>Xylariomycetidae</taxon>
        <taxon>Xylariales</taxon>
        <taxon>Hypoxylaceae</taxon>
        <taxon>Hypoxylon</taxon>
    </lineage>
</organism>
<proteinExistence type="predicted"/>
<name>A0ACB9YYF8_9PEZI</name>
<evidence type="ECO:0000313" key="2">
    <source>
        <dbReference type="Proteomes" id="UP001497700"/>
    </source>
</evidence>
<dbReference type="EMBL" id="MU393489">
    <property type="protein sequence ID" value="KAI4864258.1"/>
    <property type="molecule type" value="Genomic_DNA"/>
</dbReference>
<sequence length="388" mass="43095">MGRKLVTIRQITDLRPVANTPAFEIAVVDGWTCAVRTGVFTKGELVVFFEIDSFLPAPADDPRYQPQHNPLHTGVITWQGAKGIHVRSIMVNKSHEISQGVVLKLYAFPEIESIYLDYSTVLGPETGLQNMADICFAEKLGVKKWQVATAEATTSLGRPPVFFPKTEIERVQNIKTLFTKSKYASAVFQESVKMDGSAMTVYYVRKESQFYKSLPRLPPGARADMANGRVGVSSRNHDLSECAAGGQSSSSQFWAMALHYRLPRQLERLGRNVAVQGELVGSSVASNRHGYAAGRHDFYVYGIFDVDAQRYLHPAEAAVRAAQLGLRHVPVLGYVRIRDVAGSCEELLRRAEGVGMNGRRREGLVYKNVEDGRWFKVGANDYLLTHGE</sequence>
<comment type="caution">
    <text evidence="1">The sequence shown here is derived from an EMBL/GenBank/DDBJ whole genome shotgun (WGS) entry which is preliminary data.</text>
</comment>
<protein>
    <submittedName>
        <fullName evidence="1">RNA ligase, DRB0094 family</fullName>
    </submittedName>
</protein>
<evidence type="ECO:0000313" key="1">
    <source>
        <dbReference type="EMBL" id="KAI4864258.1"/>
    </source>
</evidence>
<reference evidence="1 2" key="1">
    <citation type="journal article" date="2022" name="New Phytol.">
        <title>Ecological generalism drives hyperdiversity of secondary metabolite gene clusters in xylarialean endophytes.</title>
        <authorList>
            <person name="Franco M.E.E."/>
            <person name="Wisecaver J.H."/>
            <person name="Arnold A.E."/>
            <person name="Ju Y.M."/>
            <person name="Slot J.C."/>
            <person name="Ahrendt S."/>
            <person name="Moore L.P."/>
            <person name="Eastman K.E."/>
            <person name="Scott K."/>
            <person name="Konkel Z."/>
            <person name="Mondo S.J."/>
            <person name="Kuo A."/>
            <person name="Hayes R.D."/>
            <person name="Haridas S."/>
            <person name="Andreopoulos B."/>
            <person name="Riley R."/>
            <person name="LaButti K."/>
            <person name="Pangilinan J."/>
            <person name="Lipzen A."/>
            <person name="Amirebrahimi M."/>
            <person name="Yan J."/>
            <person name="Adam C."/>
            <person name="Keymanesh K."/>
            <person name="Ng V."/>
            <person name="Louie K."/>
            <person name="Northen T."/>
            <person name="Drula E."/>
            <person name="Henrissat B."/>
            <person name="Hsieh H.M."/>
            <person name="Youens-Clark K."/>
            <person name="Lutzoni F."/>
            <person name="Miadlikowska J."/>
            <person name="Eastwood D.C."/>
            <person name="Hamelin R.C."/>
            <person name="Grigoriev I.V."/>
            <person name="U'Ren J.M."/>
        </authorList>
    </citation>
    <scope>NUCLEOTIDE SEQUENCE [LARGE SCALE GENOMIC DNA]</scope>
    <source>
        <strain evidence="1 2">CBS 119005</strain>
    </source>
</reference>
<dbReference type="Proteomes" id="UP001497700">
    <property type="component" value="Unassembled WGS sequence"/>
</dbReference>
<keyword evidence="1" id="KW-0436">Ligase</keyword>
<gene>
    <name evidence="1" type="ORF">F4820DRAFT_470702</name>
</gene>
<keyword evidence="2" id="KW-1185">Reference proteome</keyword>
<accession>A0ACB9YYF8</accession>